<dbReference type="AlphaFoldDB" id="A0A0A1ZDB2"/>
<evidence type="ECO:0000313" key="1">
    <source>
        <dbReference type="EMBL" id="KGF86516.1"/>
    </source>
</evidence>
<reference evidence="2" key="1">
    <citation type="journal article" date="2014" name="Sci. Data">
        <title>Genomes of diverse isolates of the marine cyanobacterium Prochlorococcus.</title>
        <authorList>
            <person name="Biller S."/>
            <person name="Berube P."/>
            <person name="Thompson J."/>
            <person name="Kelly L."/>
            <person name="Roggensack S."/>
            <person name="Awad L."/>
            <person name="Roache-Johnson K."/>
            <person name="Ding H."/>
            <person name="Giovannoni S.J."/>
            <person name="Moore L.R."/>
            <person name="Chisholm S.W."/>
        </authorList>
    </citation>
    <scope>NUCLEOTIDE SEQUENCE [LARGE SCALE GENOMIC DNA]</scope>
    <source>
        <strain evidence="2">GP2</strain>
    </source>
</reference>
<evidence type="ECO:0000313" key="2">
    <source>
        <dbReference type="Proteomes" id="UP000030598"/>
    </source>
</evidence>
<gene>
    <name evidence="1" type="ORF">EU91_1278</name>
</gene>
<evidence type="ECO:0008006" key="3">
    <source>
        <dbReference type="Google" id="ProtNLM"/>
    </source>
</evidence>
<name>A0A0A1ZDB2_PROMR</name>
<dbReference type="RefSeq" id="WP_032524744.1">
    <property type="nucleotide sequence ID" value="NZ_CP138934.1"/>
</dbReference>
<dbReference type="Pfam" id="PF10989">
    <property type="entry name" value="DUF2808"/>
    <property type="match status" value="1"/>
</dbReference>
<organism evidence="1 2">
    <name type="scientific">Prochlorococcus marinus str. GP2</name>
    <dbReference type="NCBI Taxonomy" id="59925"/>
    <lineage>
        <taxon>Bacteria</taxon>
        <taxon>Bacillati</taxon>
        <taxon>Cyanobacteriota</taxon>
        <taxon>Cyanophyceae</taxon>
        <taxon>Synechococcales</taxon>
        <taxon>Prochlorococcaceae</taxon>
        <taxon>Prochlorococcus</taxon>
    </lineage>
</organism>
<dbReference type="OrthoDB" id="464559at2"/>
<dbReference type="InterPro" id="IPR021256">
    <property type="entry name" value="DUF2808"/>
</dbReference>
<dbReference type="Proteomes" id="UP000030598">
    <property type="component" value="Unassembled WGS sequence"/>
</dbReference>
<comment type="caution">
    <text evidence="1">The sequence shown here is derived from an EMBL/GenBank/DDBJ whole genome shotgun (WGS) entry which is preliminary data.</text>
</comment>
<dbReference type="eggNOG" id="ENOG5030QPD">
    <property type="taxonomic scope" value="Bacteria"/>
</dbReference>
<protein>
    <recommendedName>
        <fullName evidence="3">DUF2808 domain-containing protein</fullName>
    </recommendedName>
</protein>
<sequence>MLKKTKKVTLKFINFRFFLIPLILFSTPLFSNIQNAKAGLEFQWDQNSNYRRLKWFQKEEKKRFRNTIYFFLRPSDRKNDLLKINLAIPETFKVTLNQEKITLCKVRIGGFEERTKCLEDIPADIEITTDESSLRKINIFPYQPIPSSKESYAIVFKRITNPKRSGLYQFHSYGQPKGQSVSSYLGSWTILID</sequence>
<dbReference type="EMBL" id="JNAH01000007">
    <property type="protein sequence ID" value="KGF86516.1"/>
    <property type="molecule type" value="Genomic_DNA"/>
</dbReference>
<proteinExistence type="predicted"/>
<accession>A0A0A1ZDB2</accession>
<dbReference type="STRING" id="59925.EU91_1278"/>